<dbReference type="VEuPathDB" id="TriTrypDB:Lsey_0029_0010"/>
<gene>
    <name evidence="5" type="ORF">ABL78_1673</name>
</gene>
<proteinExistence type="predicted"/>
<dbReference type="Proteomes" id="UP000038009">
    <property type="component" value="Unassembled WGS sequence"/>
</dbReference>
<dbReference type="OMA" id="ANAHMYV"/>
<name>A0A0N1I099_LEPSE</name>
<dbReference type="SUPFAM" id="SSF82199">
    <property type="entry name" value="SET domain"/>
    <property type="match status" value="1"/>
</dbReference>
<protein>
    <recommendedName>
        <fullName evidence="4">SET domain-containing protein</fullName>
    </recommendedName>
</protein>
<dbReference type="GO" id="GO:0032259">
    <property type="term" value="P:methylation"/>
    <property type="evidence" value="ECO:0007669"/>
    <property type="project" value="UniProtKB-KW"/>
</dbReference>
<keyword evidence="1" id="KW-0489">Methyltransferase</keyword>
<dbReference type="OrthoDB" id="1028014at2759"/>
<dbReference type="GO" id="GO:0042799">
    <property type="term" value="F:histone H4K20 methyltransferase activity"/>
    <property type="evidence" value="ECO:0007669"/>
    <property type="project" value="TreeGrafter"/>
</dbReference>
<evidence type="ECO:0000256" key="1">
    <source>
        <dbReference type="ARBA" id="ARBA00022603"/>
    </source>
</evidence>
<dbReference type="Gene3D" id="2.170.270.10">
    <property type="entry name" value="SET domain"/>
    <property type="match status" value="1"/>
</dbReference>
<dbReference type="InterPro" id="IPR001214">
    <property type="entry name" value="SET_dom"/>
</dbReference>
<dbReference type="GO" id="GO:0045814">
    <property type="term" value="P:negative regulation of gene expression, epigenetic"/>
    <property type="evidence" value="ECO:0007669"/>
    <property type="project" value="TreeGrafter"/>
</dbReference>
<dbReference type="InterPro" id="IPR046341">
    <property type="entry name" value="SET_dom_sf"/>
</dbReference>
<evidence type="ECO:0000256" key="3">
    <source>
        <dbReference type="ARBA" id="ARBA00022691"/>
    </source>
</evidence>
<dbReference type="PANTHER" id="PTHR46402:SF2">
    <property type="entry name" value="HISTONE-LYSINE N-TRIMETHYLTRANSFERASE SMYD5"/>
    <property type="match status" value="1"/>
</dbReference>
<evidence type="ECO:0000256" key="2">
    <source>
        <dbReference type="ARBA" id="ARBA00022679"/>
    </source>
</evidence>
<evidence type="ECO:0000259" key="4">
    <source>
        <dbReference type="Pfam" id="PF00856"/>
    </source>
</evidence>
<dbReference type="Pfam" id="PF00856">
    <property type="entry name" value="SET"/>
    <property type="match status" value="1"/>
</dbReference>
<dbReference type="AlphaFoldDB" id="A0A0N1I099"/>
<feature type="domain" description="SET" evidence="4">
    <location>
        <begin position="628"/>
        <end position="667"/>
    </location>
</feature>
<reference evidence="5 6" key="1">
    <citation type="journal article" date="2015" name="PLoS Pathog.">
        <title>Leptomonas seymouri: Adaptations to the Dixenous Life Cycle Analyzed by Genome Sequencing, Transcriptome Profiling and Co-infection with Leishmania donovani.</title>
        <authorList>
            <person name="Kraeva N."/>
            <person name="Butenko A."/>
            <person name="Hlavacova J."/>
            <person name="Kostygov A."/>
            <person name="Myskova J."/>
            <person name="Grybchuk D."/>
            <person name="Lestinova T."/>
            <person name="Votypka J."/>
            <person name="Volf P."/>
            <person name="Opperdoes F."/>
            <person name="Flegontov P."/>
            <person name="Lukes J."/>
            <person name="Yurchenko V."/>
        </authorList>
    </citation>
    <scope>NUCLEOTIDE SEQUENCE [LARGE SCALE GENOMIC DNA]</scope>
    <source>
        <strain evidence="5 6">ATCC 30220</strain>
    </source>
</reference>
<sequence>MTTTPNRSPPSVDEEGLPAVVLPSPLTSSPSVIRVSFINEDTGVGSFASRAYARGDCVLRERPYVFAQSYRTWDTQPTKMSDGVGNGSEVAKADLWNCSAALSNCPTSSHACSSNASCSLPFEYIEAQPGGDRKSHAEYLQRVRCCFGCGAPLPQSLREECERLDGLFRLQRNCWSDDGGNVKADATRALWEDSAISLSQESKRETSLWELVCITGISRYLDASTASNNATSTAACSASRAYVTEVDVTGAVHIVFFCSPTCEAQSLNEDGKRFVLRPLVTQTARRKRNLPGIAASPFLCCRLSKNELEALRYPTYGTILREAEHPTPARTRGAAWPTRLSVLSTLHSISRRCNERVWLLVLLLAKELHRTLSVSPPPSSPDRALQVSQEQVKHWLEQTVAVKFERRLDDVCERYAEGAMQILSADQKALLRFSWKLLTWWWVLCCLEVVENRIQESREYCSKFLLQPGKHAESEPILTPLESLLHSMSKTTSGASAESLEKWLSDVLRIAESIAFPLQRYLQLYWLTNANAHMYVVTSSLYSLWCHWLADVGPSPTRSDGAAGSSGQSAEDLQAAKLELFSRLNALFNATDAWPTTMKSEPAASLAPSPTAPEVLHPTGVALYSRATKLNHSCVPNVCFQPNMGAVEASVVAVRNIEVGEEIYTSYILPEQFGETSIDKGGGEVGRRAAAKQRRLYLQIHYGFVCKCPLCADAVDDDGNANR</sequence>
<keyword evidence="6" id="KW-1185">Reference proteome</keyword>
<dbReference type="CDD" id="cd20071">
    <property type="entry name" value="SET_SMYD"/>
    <property type="match status" value="1"/>
</dbReference>
<dbReference type="EMBL" id="LJSK01000029">
    <property type="protein sequence ID" value="KPI89181.1"/>
    <property type="molecule type" value="Genomic_DNA"/>
</dbReference>
<evidence type="ECO:0000313" key="6">
    <source>
        <dbReference type="Proteomes" id="UP000038009"/>
    </source>
</evidence>
<accession>A0A0N1I099</accession>
<keyword evidence="3" id="KW-0949">S-adenosyl-L-methionine</keyword>
<dbReference type="PANTHER" id="PTHR46402">
    <property type="entry name" value="SET AND MYND DOMAIN-CONTAINING PROTEIN 5"/>
    <property type="match status" value="1"/>
</dbReference>
<comment type="caution">
    <text evidence="5">The sequence shown here is derived from an EMBL/GenBank/DDBJ whole genome shotgun (WGS) entry which is preliminary data.</text>
</comment>
<evidence type="ECO:0000313" key="5">
    <source>
        <dbReference type="EMBL" id="KPI89181.1"/>
    </source>
</evidence>
<organism evidence="5 6">
    <name type="scientific">Leptomonas seymouri</name>
    <dbReference type="NCBI Taxonomy" id="5684"/>
    <lineage>
        <taxon>Eukaryota</taxon>
        <taxon>Discoba</taxon>
        <taxon>Euglenozoa</taxon>
        <taxon>Kinetoplastea</taxon>
        <taxon>Metakinetoplastina</taxon>
        <taxon>Trypanosomatida</taxon>
        <taxon>Trypanosomatidae</taxon>
        <taxon>Leishmaniinae</taxon>
        <taxon>Leptomonas</taxon>
    </lineage>
</organism>
<keyword evidence="2" id="KW-0808">Transferase</keyword>